<sequence length="319" mass="35283">MGEEGLSINPSSPILGTGCVAQVYSCTYHGTPCAVKVLHPSVSSSVHLDLDLLTAIAKTVERVGTWAGFEWWALPDAVNEFSVAMKKQMDLRNEARNLDVFNRDFHGCDYVRFPKVLKAGKRVLIETLEEGESIKKSFKKDVEERRRLAVPLITVFLRMVFVHNLIHCDLHPGNILVSKDGTLTILDAGIAASLGEEDRSNLRDLFGAVVMNRGREAGLMIVDRARVEKCKDREAFAKEIEGIVNRFHDLRKSGLTLGGVKIGALLGEVLSACRRHGVMLEPKMANVVLSTIVLEGVGRTMDPDLNLFEAAMPFLTMRK</sequence>
<dbReference type="GO" id="GO:0005739">
    <property type="term" value="C:mitochondrion"/>
    <property type="evidence" value="ECO:0007669"/>
    <property type="project" value="TreeGrafter"/>
</dbReference>
<evidence type="ECO:0000313" key="3">
    <source>
        <dbReference type="Proteomes" id="UP001165065"/>
    </source>
</evidence>
<dbReference type="InterPro" id="IPR052402">
    <property type="entry name" value="ADCK_kinase"/>
</dbReference>
<dbReference type="PANTHER" id="PTHR45890:SF1">
    <property type="entry name" value="AARF DOMAIN CONTAINING KINASE 2"/>
    <property type="match status" value="1"/>
</dbReference>
<protein>
    <recommendedName>
        <fullName evidence="1">Protein kinase domain-containing protein</fullName>
    </recommendedName>
</protein>
<reference evidence="3" key="1">
    <citation type="journal article" date="2023" name="Commun. Biol.">
        <title>Genome analysis of Parmales, the sister group of diatoms, reveals the evolutionary specialization of diatoms from phago-mixotrophs to photoautotrophs.</title>
        <authorList>
            <person name="Ban H."/>
            <person name="Sato S."/>
            <person name="Yoshikawa S."/>
            <person name="Yamada K."/>
            <person name="Nakamura Y."/>
            <person name="Ichinomiya M."/>
            <person name="Sato N."/>
            <person name="Blanc-Mathieu R."/>
            <person name="Endo H."/>
            <person name="Kuwata A."/>
            <person name="Ogata H."/>
        </authorList>
    </citation>
    <scope>NUCLEOTIDE SEQUENCE [LARGE SCALE GENOMIC DNA]</scope>
</reference>
<dbReference type="InterPro" id="IPR011009">
    <property type="entry name" value="Kinase-like_dom_sf"/>
</dbReference>
<feature type="domain" description="Protein kinase" evidence="1">
    <location>
        <begin position="9"/>
        <end position="319"/>
    </location>
</feature>
<dbReference type="Proteomes" id="UP001165065">
    <property type="component" value="Unassembled WGS sequence"/>
</dbReference>
<organism evidence="2 3">
    <name type="scientific">Triparma columacea</name>
    <dbReference type="NCBI Taxonomy" id="722753"/>
    <lineage>
        <taxon>Eukaryota</taxon>
        <taxon>Sar</taxon>
        <taxon>Stramenopiles</taxon>
        <taxon>Ochrophyta</taxon>
        <taxon>Bolidophyceae</taxon>
        <taxon>Parmales</taxon>
        <taxon>Triparmaceae</taxon>
        <taxon>Triparma</taxon>
    </lineage>
</organism>
<comment type="caution">
    <text evidence="2">The sequence shown here is derived from an EMBL/GenBank/DDBJ whole genome shotgun (WGS) entry which is preliminary data.</text>
</comment>
<proteinExistence type="predicted"/>
<dbReference type="Pfam" id="PF03109">
    <property type="entry name" value="ABC1"/>
    <property type="match status" value="1"/>
</dbReference>
<evidence type="ECO:0000259" key="1">
    <source>
        <dbReference type="PROSITE" id="PS50011"/>
    </source>
</evidence>
<dbReference type="PROSITE" id="PS50011">
    <property type="entry name" value="PROTEIN_KINASE_DOM"/>
    <property type="match status" value="1"/>
</dbReference>
<dbReference type="InterPro" id="IPR004147">
    <property type="entry name" value="ABC1_dom"/>
</dbReference>
<dbReference type="Gene3D" id="1.10.510.10">
    <property type="entry name" value="Transferase(Phosphotransferase) domain 1"/>
    <property type="match status" value="1"/>
</dbReference>
<gene>
    <name evidence="2" type="ORF">TrCOL_g794</name>
</gene>
<keyword evidence="3" id="KW-1185">Reference proteome</keyword>
<evidence type="ECO:0000313" key="2">
    <source>
        <dbReference type="EMBL" id="GMI38211.1"/>
    </source>
</evidence>
<dbReference type="GO" id="GO:0004672">
    <property type="term" value="F:protein kinase activity"/>
    <property type="evidence" value="ECO:0007669"/>
    <property type="project" value="InterPro"/>
</dbReference>
<dbReference type="PANTHER" id="PTHR45890">
    <property type="entry name" value="AARF DOMAIN CONTAINING KINASE 2 (PREDICTED)"/>
    <property type="match status" value="1"/>
</dbReference>
<dbReference type="EMBL" id="BRYA01001055">
    <property type="protein sequence ID" value="GMI38211.1"/>
    <property type="molecule type" value="Genomic_DNA"/>
</dbReference>
<name>A0A9W7L8M2_9STRA</name>
<dbReference type="GO" id="GO:0005524">
    <property type="term" value="F:ATP binding"/>
    <property type="evidence" value="ECO:0007669"/>
    <property type="project" value="InterPro"/>
</dbReference>
<dbReference type="InterPro" id="IPR000719">
    <property type="entry name" value="Prot_kinase_dom"/>
</dbReference>
<dbReference type="OrthoDB" id="427480at2759"/>
<dbReference type="SUPFAM" id="SSF56112">
    <property type="entry name" value="Protein kinase-like (PK-like)"/>
    <property type="match status" value="1"/>
</dbReference>
<accession>A0A9W7L8M2</accession>
<dbReference type="AlphaFoldDB" id="A0A9W7L8M2"/>